<evidence type="ECO:0000313" key="2">
    <source>
        <dbReference type="EMBL" id="WVZ16097.1"/>
    </source>
</evidence>
<keyword evidence="3" id="KW-1185">Reference proteome</keyword>
<gene>
    <name evidence="2" type="ORF">V8G54_009079</name>
</gene>
<dbReference type="CDD" id="cd04051">
    <property type="entry name" value="C2_SRC2_like"/>
    <property type="match status" value="1"/>
</dbReference>
<reference evidence="2 3" key="1">
    <citation type="journal article" date="2023" name="Life. Sci Alliance">
        <title>Evolutionary insights into 3D genome organization and epigenetic landscape of Vigna mungo.</title>
        <authorList>
            <person name="Junaid A."/>
            <person name="Singh B."/>
            <person name="Bhatia S."/>
        </authorList>
    </citation>
    <scope>NUCLEOTIDE SEQUENCE [LARGE SCALE GENOMIC DNA]</scope>
    <source>
        <strain evidence="2">Urdbean</strain>
    </source>
</reference>
<dbReference type="Gene3D" id="2.60.40.150">
    <property type="entry name" value="C2 domain"/>
    <property type="match status" value="1"/>
</dbReference>
<protein>
    <recommendedName>
        <fullName evidence="1">C2 domain-containing protein</fullName>
    </recommendedName>
</protein>
<evidence type="ECO:0000313" key="3">
    <source>
        <dbReference type="Proteomes" id="UP001374535"/>
    </source>
</evidence>
<feature type="domain" description="C2" evidence="1">
    <location>
        <begin position="7"/>
        <end position="100"/>
    </location>
</feature>
<dbReference type="SUPFAM" id="SSF49562">
    <property type="entry name" value="C2 domain (Calcium/lipid-binding domain, CaLB)"/>
    <property type="match status" value="1"/>
</dbReference>
<dbReference type="PANTHER" id="PTHR32246:SF74">
    <property type="entry name" value="BON1-ASSOCIATED-LIKE PROTEIN"/>
    <property type="match status" value="1"/>
</dbReference>
<name>A0AAQ3S3G7_VIGMU</name>
<dbReference type="InterPro" id="IPR000008">
    <property type="entry name" value="C2_dom"/>
</dbReference>
<proteinExistence type="predicted"/>
<dbReference type="SMART" id="SM00239">
    <property type="entry name" value="C2"/>
    <property type="match status" value="1"/>
</dbReference>
<dbReference type="Proteomes" id="UP001374535">
    <property type="component" value="Chromosome 3"/>
</dbReference>
<dbReference type="AlphaFoldDB" id="A0AAQ3S3G7"/>
<dbReference type="PANTHER" id="PTHR32246">
    <property type="entry name" value="INGRESSION PROTEIN FIC1"/>
    <property type="match status" value="1"/>
</dbReference>
<organism evidence="2 3">
    <name type="scientific">Vigna mungo</name>
    <name type="common">Black gram</name>
    <name type="synonym">Phaseolus mungo</name>
    <dbReference type="NCBI Taxonomy" id="3915"/>
    <lineage>
        <taxon>Eukaryota</taxon>
        <taxon>Viridiplantae</taxon>
        <taxon>Streptophyta</taxon>
        <taxon>Embryophyta</taxon>
        <taxon>Tracheophyta</taxon>
        <taxon>Spermatophyta</taxon>
        <taxon>Magnoliopsida</taxon>
        <taxon>eudicotyledons</taxon>
        <taxon>Gunneridae</taxon>
        <taxon>Pentapetalae</taxon>
        <taxon>rosids</taxon>
        <taxon>fabids</taxon>
        <taxon>Fabales</taxon>
        <taxon>Fabaceae</taxon>
        <taxon>Papilionoideae</taxon>
        <taxon>50 kb inversion clade</taxon>
        <taxon>NPAAA clade</taxon>
        <taxon>indigoferoid/millettioid clade</taxon>
        <taxon>Phaseoleae</taxon>
        <taxon>Vigna</taxon>
    </lineage>
</organism>
<evidence type="ECO:0000259" key="1">
    <source>
        <dbReference type="SMART" id="SM00239"/>
    </source>
</evidence>
<dbReference type="InterPro" id="IPR035892">
    <property type="entry name" value="C2_domain_sf"/>
</dbReference>
<dbReference type="GO" id="GO:0006952">
    <property type="term" value="P:defense response"/>
    <property type="evidence" value="ECO:0007669"/>
    <property type="project" value="InterPro"/>
</dbReference>
<sequence length="179" mass="19875">MTVRSRTLEITVISGQNIRVTEDAYVVVRAESLSCCTTRTAKDDGTNFLSWNDKFLLEMPVHARSITFEVQCSKFKSFRPLGVARIAASDLLGGAADPENQLQQLSYGLRDWEGKRNGVIHFSVRVAPPPPPSTPVEKCLKPAVEQAVTRMGCGDRIKVGDKTKEVVVGLPFWWNRNVV</sequence>
<dbReference type="InterPro" id="IPR044750">
    <property type="entry name" value="C2_SRC2/BAP"/>
</dbReference>
<dbReference type="EMBL" id="CP144698">
    <property type="protein sequence ID" value="WVZ16097.1"/>
    <property type="molecule type" value="Genomic_DNA"/>
</dbReference>
<accession>A0AAQ3S3G7</accession>